<dbReference type="GO" id="GO:0000428">
    <property type="term" value="C:DNA-directed RNA polymerase complex"/>
    <property type="evidence" value="ECO:0007669"/>
    <property type="project" value="UniProtKB-KW"/>
</dbReference>
<dbReference type="EMBL" id="GBHO01028104">
    <property type="protein sequence ID" value="JAG15500.1"/>
    <property type="molecule type" value="Transcribed_RNA"/>
</dbReference>
<dbReference type="AlphaFoldDB" id="A0A0A9XEH7"/>
<name>A0A0A9XEH7_LYGHE</name>
<keyword evidence="1" id="KW-0240">DNA-directed RNA polymerase</keyword>
<organism evidence="1">
    <name type="scientific">Lygus hesperus</name>
    <name type="common">Western plant bug</name>
    <dbReference type="NCBI Taxonomy" id="30085"/>
    <lineage>
        <taxon>Eukaryota</taxon>
        <taxon>Metazoa</taxon>
        <taxon>Ecdysozoa</taxon>
        <taxon>Arthropoda</taxon>
        <taxon>Hexapoda</taxon>
        <taxon>Insecta</taxon>
        <taxon>Pterygota</taxon>
        <taxon>Neoptera</taxon>
        <taxon>Paraneoptera</taxon>
        <taxon>Hemiptera</taxon>
        <taxon>Heteroptera</taxon>
        <taxon>Panheteroptera</taxon>
        <taxon>Cimicomorpha</taxon>
        <taxon>Miridae</taxon>
        <taxon>Mirini</taxon>
        <taxon>Lygus</taxon>
    </lineage>
</organism>
<keyword evidence="1" id="KW-0804">Transcription</keyword>
<accession>A0A0A9XEH7</accession>
<feature type="non-terminal residue" evidence="1">
    <location>
        <position position="130"/>
    </location>
</feature>
<gene>
    <name evidence="1" type="primary">rpoB_18</name>
    <name evidence="1" type="ORF">CM83_31418</name>
</gene>
<reference evidence="1" key="2">
    <citation type="submission" date="2014-07" db="EMBL/GenBank/DDBJ databases">
        <authorList>
            <person name="Hull J."/>
        </authorList>
    </citation>
    <scope>NUCLEOTIDE SEQUENCE</scope>
</reference>
<reference evidence="1" key="1">
    <citation type="journal article" date="2014" name="PLoS ONE">
        <title>Transcriptome-Based Identification of ABC Transporters in the Western Tarnished Plant Bug Lygus hesperus.</title>
        <authorList>
            <person name="Hull J.J."/>
            <person name="Chaney K."/>
            <person name="Geib S.M."/>
            <person name="Fabrick J.A."/>
            <person name="Brent C.S."/>
            <person name="Walsh D."/>
            <person name="Lavine L.C."/>
        </authorList>
    </citation>
    <scope>NUCLEOTIDE SEQUENCE</scope>
</reference>
<sequence>MDPPRNQGQKRFLHEEEIQRLDNVNSKRSCLEFQAAQAARGTVNESFTSEPQTPYMKDSVFTDLENDSAMLMATKTDKGIRPNEGKRNEIKKGDMASVRGLEAERYWGGITGGAGLHIEDFSPSVMGSVE</sequence>
<evidence type="ECO:0000313" key="1">
    <source>
        <dbReference type="EMBL" id="JAG15500.1"/>
    </source>
</evidence>
<protein>
    <submittedName>
        <fullName evidence="1">DNA-directed RNA polymerase subunit beta</fullName>
    </submittedName>
</protein>
<proteinExistence type="predicted"/>